<dbReference type="Proteomes" id="UP000197097">
    <property type="component" value="Unassembled WGS sequence"/>
</dbReference>
<dbReference type="GO" id="GO:0016491">
    <property type="term" value="F:oxidoreductase activity"/>
    <property type="evidence" value="ECO:0007669"/>
    <property type="project" value="UniProtKB-KW"/>
</dbReference>
<proteinExistence type="inferred from homology"/>
<dbReference type="Pfam" id="PF00106">
    <property type="entry name" value="adh_short"/>
    <property type="match status" value="1"/>
</dbReference>
<keyword evidence="2" id="KW-0560">Oxidoreductase</keyword>
<dbReference type="InterPro" id="IPR020904">
    <property type="entry name" value="Sc_DH/Rdtase_CS"/>
</dbReference>
<dbReference type="PRINTS" id="PR00081">
    <property type="entry name" value="GDHRDH"/>
</dbReference>
<dbReference type="PANTHER" id="PTHR43391">
    <property type="entry name" value="RETINOL DEHYDROGENASE-RELATED"/>
    <property type="match status" value="1"/>
</dbReference>
<protein>
    <submittedName>
        <fullName evidence="4">Short-chain dehydrogenase</fullName>
    </submittedName>
</protein>
<accession>A0A246JEQ7</accession>
<evidence type="ECO:0000256" key="2">
    <source>
        <dbReference type="ARBA" id="ARBA00023002"/>
    </source>
</evidence>
<organism evidence="4 5">
    <name type="scientific">Sphingopyxis witflariensis</name>
    <dbReference type="NCBI Taxonomy" id="173675"/>
    <lineage>
        <taxon>Bacteria</taxon>
        <taxon>Pseudomonadati</taxon>
        <taxon>Pseudomonadota</taxon>
        <taxon>Alphaproteobacteria</taxon>
        <taxon>Sphingomonadales</taxon>
        <taxon>Sphingomonadaceae</taxon>
        <taxon>Sphingopyxis</taxon>
    </lineage>
</organism>
<dbReference type="PROSITE" id="PS00061">
    <property type="entry name" value="ADH_SHORT"/>
    <property type="match status" value="1"/>
</dbReference>
<name>A0A246JEQ7_9SPHN</name>
<comment type="caution">
    <text evidence="4">The sequence shown here is derived from an EMBL/GenBank/DDBJ whole genome shotgun (WGS) entry which is preliminary data.</text>
</comment>
<dbReference type="InterPro" id="IPR002347">
    <property type="entry name" value="SDR_fam"/>
</dbReference>
<dbReference type="Gene3D" id="3.40.50.720">
    <property type="entry name" value="NAD(P)-binding Rossmann-like Domain"/>
    <property type="match status" value="1"/>
</dbReference>
<dbReference type="PRINTS" id="PR00080">
    <property type="entry name" value="SDRFAMILY"/>
</dbReference>
<evidence type="ECO:0000256" key="1">
    <source>
        <dbReference type="ARBA" id="ARBA00006484"/>
    </source>
</evidence>
<gene>
    <name evidence="4" type="ORF">CDQ91_19625</name>
</gene>
<evidence type="ECO:0000256" key="3">
    <source>
        <dbReference type="RuleBase" id="RU000363"/>
    </source>
</evidence>
<dbReference type="PANTHER" id="PTHR43391:SF91">
    <property type="entry name" value="OS04G0390700 PROTEIN"/>
    <property type="match status" value="1"/>
</dbReference>
<dbReference type="GO" id="GO:0005829">
    <property type="term" value="C:cytosol"/>
    <property type="evidence" value="ECO:0007669"/>
    <property type="project" value="TreeGrafter"/>
</dbReference>
<dbReference type="AlphaFoldDB" id="A0A246JEQ7"/>
<keyword evidence="5" id="KW-1185">Reference proteome</keyword>
<evidence type="ECO:0000313" key="4">
    <source>
        <dbReference type="EMBL" id="OWQ91062.1"/>
    </source>
</evidence>
<evidence type="ECO:0000313" key="5">
    <source>
        <dbReference type="Proteomes" id="UP000197097"/>
    </source>
</evidence>
<comment type="similarity">
    <text evidence="1 3">Belongs to the short-chain dehydrogenases/reductases (SDR) family.</text>
</comment>
<sequence>MSHHKRPGSGANALADLAEYERIFLPDPLGTRRQNRLWRCAGYSDERLRPSFRETAGLRRGHADPLPLDQVFMTLEGATILITGSNRGLGRTLVGAGLEVGAKKIYAAARCSADVANDDPRIVPIELDVCDPASIERARATCGDVDILINNAASLANASTYRAKALAPARTEMETNFWGLVGMCRAFAPVLEGREGSAIVNILSMGALAGIPFCGSYCASKAAAWSFTQALRLELAASGTAVVAVFPGPIATEMARPHEREGRWPAEEVARAIYEGLARGDPHIFPDPVAQSVAASYAADPWGLPTRFAGSID</sequence>
<dbReference type="InterPro" id="IPR036291">
    <property type="entry name" value="NAD(P)-bd_dom_sf"/>
</dbReference>
<dbReference type="SUPFAM" id="SSF51735">
    <property type="entry name" value="NAD(P)-binding Rossmann-fold domains"/>
    <property type="match status" value="1"/>
</dbReference>
<reference evidence="4 5" key="1">
    <citation type="journal article" date="2002" name="Int. J. Syst. Evol. Microbiol.">
        <title>Sphingopyxis witflariensis sp. nov., isolated from activated sludge.</title>
        <authorList>
            <person name="Kampfer P."/>
            <person name="Witzenberger R."/>
            <person name="Denner E.B."/>
            <person name="Busse H.J."/>
            <person name="Neef A."/>
        </authorList>
    </citation>
    <scope>NUCLEOTIDE SEQUENCE [LARGE SCALE GENOMIC DNA]</scope>
    <source>
        <strain evidence="4 5">DSM 14551</strain>
    </source>
</reference>
<dbReference type="EMBL" id="NISJ01000017">
    <property type="protein sequence ID" value="OWQ91062.1"/>
    <property type="molecule type" value="Genomic_DNA"/>
</dbReference>